<dbReference type="SUPFAM" id="SSF57850">
    <property type="entry name" value="RING/U-box"/>
    <property type="match status" value="1"/>
</dbReference>
<evidence type="ECO:0000313" key="6">
    <source>
        <dbReference type="EMBL" id="CAL4163087.1"/>
    </source>
</evidence>
<keyword evidence="1" id="KW-0479">Metal-binding</keyword>
<dbReference type="SUPFAM" id="SSF57845">
    <property type="entry name" value="B-box zinc-binding domain"/>
    <property type="match status" value="1"/>
</dbReference>
<dbReference type="Gene3D" id="3.30.160.60">
    <property type="entry name" value="Classic Zinc Finger"/>
    <property type="match status" value="1"/>
</dbReference>
<keyword evidence="7" id="KW-1185">Reference proteome</keyword>
<dbReference type="PANTHER" id="PTHR47156:SF10">
    <property type="entry name" value="E3 UBIQUITIN-PROTEIN LIGASE TRIM-21-RELATED"/>
    <property type="match status" value="1"/>
</dbReference>
<dbReference type="InterPro" id="IPR013083">
    <property type="entry name" value="Znf_RING/FYVE/PHD"/>
</dbReference>
<dbReference type="Proteomes" id="UP001497623">
    <property type="component" value="Unassembled WGS sequence"/>
</dbReference>
<reference evidence="6 7" key="1">
    <citation type="submission" date="2024-05" db="EMBL/GenBank/DDBJ databases">
        <authorList>
            <person name="Wallberg A."/>
        </authorList>
    </citation>
    <scope>NUCLEOTIDE SEQUENCE [LARGE SCALE GENOMIC DNA]</scope>
</reference>
<keyword evidence="3" id="KW-0862">Zinc</keyword>
<dbReference type="EMBL" id="CAXKWB010045973">
    <property type="protein sequence ID" value="CAL4163087.1"/>
    <property type="molecule type" value="Genomic_DNA"/>
</dbReference>
<evidence type="ECO:0000256" key="4">
    <source>
        <dbReference type="PROSITE-ProRule" id="PRU00175"/>
    </source>
</evidence>
<dbReference type="Gene3D" id="3.30.40.10">
    <property type="entry name" value="Zinc/RING finger domain, C3HC4 (zinc finger)"/>
    <property type="match status" value="1"/>
</dbReference>
<evidence type="ECO:0000313" key="7">
    <source>
        <dbReference type="Proteomes" id="UP001497623"/>
    </source>
</evidence>
<dbReference type="InterPro" id="IPR001841">
    <property type="entry name" value="Znf_RING"/>
</dbReference>
<comment type="caution">
    <text evidence="6">The sequence shown here is derived from an EMBL/GenBank/DDBJ whole genome shotgun (WGS) entry which is preliminary data.</text>
</comment>
<proteinExistence type="predicted"/>
<keyword evidence="2 4" id="KW-0863">Zinc-finger</keyword>
<name>A0AAV2S6N2_MEGNR</name>
<dbReference type="PANTHER" id="PTHR47156">
    <property type="entry name" value="PROTEIN CBG20824"/>
    <property type="match status" value="1"/>
</dbReference>
<organism evidence="6 7">
    <name type="scientific">Meganyctiphanes norvegica</name>
    <name type="common">Northern krill</name>
    <name type="synonym">Thysanopoda norvegica</name>
    <dbReference type="NCBI Taxonomy" id="48144"/>
    <lineage>
        <taxon>Eukaryota</taxon>
        <taxon>Metazoa</taxon>
        <taxon>Ecdysozoa</taxon>
        <taxon>Arthropoda</taxon>
        <taxon>Crustacea</taxon>
        <taxon>Multicrustacea</taxon>
        <taxon>Malacostraca</taxon>
        <taxon>Eumalacostraca</taxon>
        <taxon>Eucarida</taxon>
        <taxon>Euphausiacea</taxon>
        <taxon>Euphausiidae</taxon>
        <taxon>Meganyctiphanes</taxon>
    </lineage>
</organism>
<dbReference type="Pfam" id="PF00097">
    <property type="entry name" value="zf-C3HC4"/>
    <property type="match status" value="1"/>
</dbReference>
<dbReference type="InterPro" id="IPR052667">
    <property type="entry name" value="E3_ubiquitin-ligase_RING"/>
</dbReference>
<feature type="domain" description="RING-type" evidence="5">
    <location>
        <begin position="6"/>
        <end position="49"/>
    </location>
</feature>
<gene>
    <name evidence="6" type="ORF">MNOR_LOCUS32922</name>
</gene>
<sequence>MADIECEICFKSFNDKDRKPRNLPCGHVCCSSCLSESISRGSHNCSTCRSPHHASAASDLPVNFYIMKLVDQPPITERPKESTDDFNGGNCPEHKSSYLYFVCRTHNIQICRECTVIAHSPSTCDVISFKAQIEQRRSDMLKELNAEISLVAESIGHLNDYETSKSNDVKYKGNEIERLLQEIDEDREASDKAKKAKEESTKIQNSLKSVKGTLENATKKIEITESCSAVKEKVRSVQIWIEDTMKHFDFKLSEQLYIKDPKSFLRMFRNAKCEKVYVVQQSGSVYRSAELRVKDGMIVLNALHKNIQPPQHAVTIQVSHFLDLDMNTDINEPALKIRNHCQGPF</sequence>
<dbReference type="GO" id="GO:0008270">
    <property type="term" value="F:zinc ion binding"/>
    <property type="evidence" value="ECO:0007669"/>
    <property type="project" value="UniProtKB-KW"/>
</dbReference>
<evidence type="ECO:0000256" key="1">
    <source>
        <dbReference type="ARBA" id="ARBA00022723"/>
    </source>
</evidence>
<evidence type="ECO:0000256" key="2">
    <source>
        <dbReference type="ARBA" id="ARBA00022771"/>
    </source>
</evidence>
<dbReference type="SMART" id="SM00184">
    <property type="entry name" value="RING"/>
    <property type="match status" value="1"/>
</dbReference>
<evidence type="ECO:0000259" key="5">
    <source>
        <dbReference type="PROSITE" id="PS50089"/>
    </source>
</evidence>
<protein>
    <recommendedName>
        <fullName evidence="5">RING-type domain-containing protein</fullName>
    </recommendedName>
</protein>
<dbReference type="PROSITE" id="PS50089">
    <property type="entry name" value="ZF_RING_2"/>
    <property type="match status" value="1"/>
</dbReference>
<evidence type="ECO:0000256" key="3">
    <source>
        <dbReference type="ARBA" id="ARBA00022833"/>
    </source>
</evidence>
<dbReference type="InterPro" id="IPR018957">
    <property type="entry name" value="Znf_C3HC4_RING-type"/>
</dbReference>
<accession>A0AAV2S6N2</accession>
<dbReference type="AlphaFoldDB" id="A0AAV2S6N2"/>